<dbReference type="Proteomes" id="UP001234202">
    <property type="component" value="Unassembled WGS sequence"/>
</dbReference>
<name>A0ACC2XD76_9TREE</name>
<comment type="caution">
    <text evidence="1">The sequence shown here is derived from an EMBL/GenBank/DDBJ whole genome shotgun (WGS) entry which is preliminary data.</text>
</comment>
<evidence type="ECO:0000313" key="1">
    <source>
        <dbReference type="EMBL" id="KAJ9122003.1"/>
    </source>
</evidence>
<dbReference type="EMBL" id="JASBWV010000016">
    <property type="protein sequence ID" value="KAJ9122003.1"/>
    <property type="molecule type" value="Genomic_DNA"/>
</dbReference>
<accession>A0ACC2XD76</accession>
<gene>
    <name evidence="1" type="ORF">QFC24_004586</name>
</gene>
<proteinExistence type="predicted"/>
<keyword evidence="2" id="KW-1185">Reference proteome</keyword>
<protein>
    <submittedName>
        <fullName evidence="1">Uncharacterized protein</fullName>
    </submittedName>
</protein>
<sequence length="135" mass="14479">MASPNRTSGTGSNKADTQSHYQHPEQATSFDKTKTSNASNLSTAGTVGRMSEEELDRFYQSILAAYPNGDLDNASVLPPLSQEQQGDKASKEEPKTAEDVWKGVLPAGLQEQAKQEAAEEMARMQLPAGLLHSSG</sequence>
<organism evidence="1 2">
    <name type="scientific">Naganishia onofrii</name>
    <dbReference type="NCBI Taxonomy" id="1851511"/>
    <lineage>
        <taxon>Eukaryota</taxon>
        <taxon>Fungi</taxon>
        <taxon>Dikarya</taxon>
        <taxon>Basidiomycota</taxon>
        <taxon>Agaricomycotina</taxon>
        <taxon>Tremellomycetes</taxon>
        <taxon>Filobasidiales</taxon>
        <taxon>Filobasidiaceae</taxon>
        <taxon>Naganishia</taxon>
    </lineage>
</organism>
<evidence type="ECO:0000313" key="2">
    <source>
        <dbReference type="Proteomes" id="UP001234202"/>
    </source>
</evidence>
<reference evidence="1" key="1">
    <citation type="submission" date="2023-04" db="EMBL/GenBank/DDBJ databases">
        <title>Draft Genome sequencing of Naganishia species isolated from polar environments using Oxford Nanopore Technology.</title>
        <authorList>
            <person name="Leo P."/>
            <person name="Venkateswaran K."/>
        </authorList>
    </citation>
    <scope>NUCLEOTIDE SEQUENCE</scope>
    <source>
        <strain evidence="1">DBVPG 5303</strain>
    </source>
</reference>